<dbReference type="InterPro" id="IPR038380">
    <property type="entry name" value="Ribosomal_bS21_sf"/>
</dbReference>
<evidence type="ECO:0000313" key="6">
    <source>
        <dbReference type="Proteomes" id="UP000289340"/>
    </source>
</evidence>
<name>A0A445F0V8_GLYSO</name>
<reference evidence="5 6" key="1">
    <citation type="submission" date="2018-09" db="EMBL/GenBank/DDBJ databases">
        <title>A high-quality reference genome of wild soybean provides a powerful tool to mine soybean genomes.</title>
        <authorList>
            <person name="Xie M."/>
            <person name="Chung C.Y.L."/>
            <person name="Li M.-W."/>
            <person name="Wong F.-L."/>
            <person name="Chan T.-F."/>
            <person name="Lam H.-M."/>
        </authorList>
    </citation>
    <scope>NUCLEOTIDE SEQUENCE [LARGE SCALE GENOMIC DNA]</scope>
    <source>
        <strain evidence="6">cv. W05</strain>
        <tissue evidence="5">Hypocotyl of etiolated seedlings</tissue>
    </source>
</reference>
<keyword evidence="6" id="KW-1185">Reference proteome</keyword>
<dbReference type="GO" id="GO:1990904">
    <property type="term" value="C:ribonucleoprotein complex"/>
    <property type="evidence" value="ECO:0007669"/>
    <property type="project" value="UniProtKB-KW"/>
</dbReference>
<organism evidence="5 6">
    <name type="scientific">Glycine soja</name>
    <name type="common">Wild soybean</name>
    <dbReference type="NCBI Taxonomy" id="3848"/>
    <lineage>
        <taxon>Eukaryota</taxon>
        <taxon>Viridiplantae</taxon>
        <taxon>Streptophyta</taxon>
        <taxon>Embryophyta</taxon>
        <taxon>Tracheophyta</taxon>
        <taxon>Spermatophyta</taxon>
        <taxon>Magnoliopsida</taxon>
        <taxon>eudicotyledons</taxon>
        <taxon>Gunneridae</taxon>
        <taxon>Pentapetalae</taxon>
        <taxon>rosids</taxon>
        <taxon>fabids</taxon>
        <taxon>Fabales</taxon>
        <taxon>Fabaceae</taxon>
        <taxon>Papilionoideae</taxon>
        <taxon>50 kb inversion clade</taxon>
        <taxon>NPAAA clade</taxon>
        <taxon>indigoferoid/millettioid clade</taxon>
        <taxon>Phaseoleae</taxon>
        <taxon>Glycine</taxon>
        <taxon>Glycine subgen. Soja</taxon>
    </lineage>
</organism>
<evidence type="ECO:0000256" key="2">
    <source>
        <dbReference type="ARBA" id="ARBA00022980"/>
    </source>
</evidence>
<dbReference type="AlphaFoldDB" id="A0A445F0V8"/>
<dbReference type="GO" id="GO:0003735">
    <property type="term" value="F:structural constituent of ribosome"/>
    <property type="evidence" value="ECO:0007669"/>
    <property type="project" value="InterPro"/>
</dbReference>
<keyword evidence="2 5" id="KW-0689">Ribosomal protein</keyword>
<dbReference type="PANTHER" id="PTHR21109">
    <property type="entry name" value="MITOCHONDRIAL 28S RIBOSOMAL PROTEIN S21"/>
    <property type="match status" value="1"/>
</dbReference>
<feature type="non-terminal residue" evidence="5">
    <location>
        <position position="1"/>
    </location>
</feature>
<dbReference type="GO" id="GO:0006412">
    <property type="term" value="P:translation"/>
    <property type="evidence" value="ECO:0007669"/>
    <property type="project" value="InterPro"/>
</dbReference>
<dbReference type="Proteomes" id="UP000289340">
    <property type="component" value="Chromosome 20"/>
</dbReference>
<dbReference type="Gene3D" id="1.20.5.1150">
    <property type="entry name" value="Ribosomal protein S8"/>
    <property type="match status" value="1"/>
</dbReference>
<feature type="region of interest" description="Disordered" evidence="4">
    <location>
        <begin position="1"/>
        <end position="23"/>
    </location>
</feature>
<dbReference type="Pfam" id="PF01165">
    <property type="entry name" value="Ribosomal_S21"/>
    <property type="match status" value="1"/>
</dbReference>
<evidence type="ECO:0000313" key="5">
    <source>
        <dbReference type="EMBL" id="RZB42465.1"/>
    </source>
</evidence>
<dbReference type="NCBIfam" id="TIGR00030">
    <property type="entry name" value="S21p"/>
    <property type="match status" value="1"/>
</dbReference>
<accession>A0A445F0V8</accession>
<evidence type="ECO:0000256" key="3">
    <source>
        <dbReference type="ARBA" id="ARBA00023274"/>
    </source>
</evidence>
<evidence type="ECO:0000256" key="4">
    <source>
        <dbReference type="SAM" id="MobiDB-lite"/>
    </source>
</evidence>
<dbReference type="InterPro" id="IPR001911">
    <property type="entry name" value="Ribosomal_bS21"/>
</dbReference>
<gene>
    <name evidence="5" type="ORF">D0Y65_053165</name>
</gene>
<dbReference type="GO" id="GO:0005840">
    <property type="term" value="C:ribosome"/>
    <property type="evidence" value="ECO:0007669"/>
    <property type="project" value="UniProtKB-KW"/>
</dbReference>
<comment type="caution">
    <text evidence="5">The sequence shown here is derived from an EMBL/GenBank/DDBJ whole genome shotgun (WGS) entry which is preliminary data.</text>
</comment>
<keyword evidence="3" id="KW-0687">Ribonucleoprotein</keyword>
<feature type="compositionally biased region" description="Basic and acidic residues" evidence="4">
    <location>
        <begin position="148"/>
        <end position="159"/>
    </location>
</feature>
<feature type="compositionally biased region" description="Basic and acidic residues" evidence="4">
    <location>
        <begin position="118"/>
        <end position="133"/>
    </location>
</feature>
<comment type="similarity">
    <text evidence="1">Belongs to the bacterial ribosomal protein bS21 family.</text>
</comment>
<proteinExistence type="inferred from homology"/>
<protein>
    <submittedName>
        <fullName evidence="5">30S ribosomal protein S21, chloroplastic</fullName>
    </submittedName>
</protein>
<sequence length="177" mass="20331">PIETLTSLPRPPLSPSRQREREAVMSSPLHCCSPQRYRTPPATARASASASTRAIGIDNDSSVKSILYHALSLSNILHFNVQIVVGEDELEDRIINHFKKEVLKAGVLQECKHRRFSENKDDKIKRKAREASRRNRKRKPQSRAWVQNKHDSEKKKKDDVDDDIDDLELPRVDIPYT</sequence>
<evidence type="ECO:0000256" key="1">
    <source>
        <dbReference type="ARBA" id="ARBA00006640"/>
    </source>
</evidence>
<feature type="region of interest" description="Disordered" evidence="4">
    <location>
        <begin position="118"/>
        <end position="177"/>
    </location>
</feature>
<dbReference type="PANTHER" id="PTHR21109:SF12">
    <property type="entry name" value="RIBOSOMAL PROTEIN S21-RELATED"/>
    <property type="match status" value="1"/>
</dbReference>
<dbReference type="EMBL" id="QZWG01000020">
    <property type="protein sequence ID" value="RZB42465.1"/>
    <property type="molecule type" value="Genomic_DNA"/>
</dbReference>